<organism evidence="6 7">
    <name type="scientific">Pinibacter aurantiacus</name>
    <dbReference type="NCBI Taxonomy" id="2851599"/>
    <lineage>
        <taxon>Bacteria</taxon>
        <taxon>Pseudomonadati</taxon>
        <taxon>Bacteroidota</taxon>
        <taxon>Chitinophagia</taxon>
        <taxon>Chitinophagales</taxon>
        <taxon>Chitinophagaceae</taxon>
        <taxon>Pinibacter</taxon>
    </lineage>
</organism>
<gene>
    <name evidence="6" type="ORF">KTO63_19350</name>
</gene>
<dbReference type="PROSITE" id="PS00137">
    <property type="entry name" value="SUBTILASE_HIS"/>
    <property type="match status" value="1"/>
</dbReference>
<keyword evidence="1 4" id="KW-0645">Protease</keyword>
<keyword evidence="3 4" id="KW-0720">Serine protease</keyword>
<dbReference type="EMBL" id="JAHSPG010000015">
    <property type="protein sequence ID" value="MBV4359334.1"/>
    <property type="molecule type" value="Genomic_DNA"/>
</dbReference>
<dbReference type="InterPro" id="IPR000209">
    <property type="entry name" value="Peptidase_S8/S53_dom"/>
</dbReference>
<keyword evidence="7" id="KW-1185">Reference proteome</keyword>
<dbReference type="PROSITE" id="PS51892">
    <property type="entry name" value="SUBTILASE"/>
    <property type="match status" value="1"/>
</dbReference>
<name>A0A9E2SD18_9BACT</name>
<evidence type="ECO:0000259" key="5">
    <source>
        <dbReference type="Pfam" id="PF00082"/>
    </source>
</evidence>
<keyword evidence="2 4" id="KW-0378">Hydrolase</keyword>
<accession>A0A9E2SD18</accession>
<dbReference type="GO" id="GO:0004252">
    <property type="term" value="F:serine-type endopeptidase activity"/>
    <property type="evidence" value="ECO:0007669"/>
    <property type="project" value="UniProtKB-UniRule"/>
</dbReference>
<comment type="caution">
    <text evidence="6">The sequence shown here is derived from an EMBL/GenBank/DDBJ whole genome shotgun (WGS) entry which is preliminary data.</text>
</comment>
<dbReference type="Pfam" id="PF00082">
    <property type="entry name" value="Peptidase_S8"/>
    <property type="match status" value="1"/>
</dbReference>
<protein>
    <submittedName>
        <fullName evidence="6">S8 family peptidase</fullName>
    </submittedName>
</protein>
<comment type="similarity">
    <text evidence="4">Belongs to the peptidase S8 family.</text>
</comment>
<dbReference type="PANTHER" id="PTHR43806">
    <property type="entry name" value="PEPTIDASE S8"/>
    <property type="match status" value="1"/>
</dbReference>
<feature type="active site" description="Charge relay system" evidence="4">
    <location>
        <position position="22"/>
    </location>
</feature>
<dbReference type="InterPro" id="IPR050131">
    <property type="entry name" value="Peptidase_S8_subtilisin-like"/>
</dbReference>
<dbReference type="PANTHER" id="PTHR43806:SF11">
    <property type="entry name" value="CEREVISIN-RELATED"/>
    <property type="match status" value="1"/>
</dbReference>
<feature type="active site" description="Charge relay system" evidence="4">
    <location>
        <position position="422"/>
    </location>
</feature>
<dbReference type="Proteomes" id="UP000812270">
    <property type="component" value="Unassembled WGS sequence"/>
</dbReference>
<dbReference type="InterPro" id="IPR023828">
    <property type="entry name" value="Peptidase_S8_Ser-AS"/>
</dbReference>
<dbReference type="InterPro" id="IPR022398">
    <property type="entry name" value="Peptidase_S8_His-AS"/>
</dbReference>
<proteinExistence type="inferred from homology"/>
<evidence type="ECO:0000256" key="1">
    <source>
        <dbReference type="ARBA" id="ARBA00022670"/>
    </source>
</evidence>
<feature type="domain" description="Peptidase S8/S53" evidence="5">
    <location>
        <begin position="15"/>
        <end position="460"/>
    </location>
</feature>
<dbReference type="CDD" id="cd07483">
    <property type="entry name" value="Peptidases_S8_Subtilisin_Novo-like"/>
    <property type="match status" value="1"/>
</dbReference>
<dbReference type="GO" id="GO:0006508">
    <property type="term" value="P:proteolysis"/>
    <property type="evidence" value="ECO:0007669"/>
    <property type="project" value="UniProtKB-KW"/>
</dbReference>
<evidence type="ECO:0000313" key="6">
    <source>
        <dbReference type="EMBL" id="MBV4359334.1"/>
    </source>
</evidence>
<feature type="active site" description="Charge relay system" evidence="4">
    <location>
        <position position="248"/>
    </location>
</feature>
<evidence type="ECO:0000256" key="4">
    <source>
        <dbReference type="PROSITE-ProRule" id="PRU01240"/>
    </source>
</evidence>
<reference evidence="6" key="1">
    <citation type="submission" date="2021-06" db="EMBL/GenBank/DDBJ databases">
        <authorList>
            <person name="Huq M.A."/>
        </authorList>
    </citation>
    <scope>NUCLEOTIDE SEQUENCE</scope>
    <source>
        <strain evidence="6">MAH-26</strain>
    </source>
</reference>
<dbReference type="InterPro" id="IPR034080">
    <property type="entry name" value="Protease_P7-like_dom"/>
</dbReference>
<dbReference type="InterPro" id="IPR023827">
    <property type="entry name" value="Peptidase_S8_Asp-AS"/>
</dbReference>
<sequence>MDKAYEFVKGKKTTTIVVAVIDAGIDTLHEDLKDVLWVNPKEIPGNGIDDDKNGYVDDVHGWNFIGGKDGRYVKEDSYEGIRVYYQFKDKYEGKTVDVAKFDQGQKDEYEMWLKAKEKVVGDATGGVDTKMLQKVLEMSVKNDSILKKAIGKDVYSGNDLDTFAAVAPDAARAKAGFLYLLKANNMMESTNKEFIDGLTEYVTSEERKKDGATNPPKPYRADIVKDNEMDINDKYYGNADVMSGNPFHGTHVAGIIAAKRNNGLGMDGVADNVKIMAIRAVPDGDEHDKDIALAIRYAVDNGARVVNMSFGKSFSPEKKWVDDAVKYAESKGVLLVHAAGNDAANVDSVDNFPNPYLRASGARATNWITVGASSDPSAESFKSYTASFSNYGKGTVDVFAPGTKIYSTIPGGNTYGNAQGTSMASPVVAGLAAFILSYYPDLTPQQVKMVIEQSATKLPEQVKKPGSDDMVSLSDLCSSGGVVNGYEAIKLASTLKPEGKKMPKSSLKKGKKD</sequence>
<dbReference type="AlphaFoldDB" id="A0A9E2SD18"/>
<evidence type="ECO:0000256" key="3">
    <source>
        <dbReference type="ARBA" id="ARBA00022825"/>
    </source>
</evidence>
<dbReference type="PROSITE" id="PS00136">
    <property type="entry name" value="SUBTILASE_ASP"/>
    <property type="match status" value="1"/>
</dbReference>
<evidence type="ECO:0000313" key="7">
    <source>
        <dbReference type="Proteomes" id="UP000812270"/>
    </source>
</evidence>
<evidence type="ECO:0000256" key="2">
    <source>
        <dbReference type="ARBA" id="ARBA00022801"/>
    </source>
</evidence>
<dbReference type="PROSITE" id="PS00138">
    <property type="entry name" value="SUBTILASE_SER"/>
    <property type="match status" value="1"/>
</dbReference>